<organism evidence="9 10">
    <name type="scientific">Fictibacillus enclensis</name>
    <dbReference type="NCBI Taxonomy" id="1017270"/>
    <lineage>
        <taxon>Bacteria</taxon>
        <taxon>Bacillati</taxon>
        <taxon>Bacillota</taxon>
        <taxon>Bacilli</taxon>
        <taxon>Bacillales</taxon>
        <taxon>Fictibacillaceae</taxon>
        <taxon>Fictibacillus</taxon>
    </lineage>
</organism>
<comment type="subunit">
    <text evidence="4">Homodimer.</text>
</comment>
<evidence type="ECO:0000256" key="5">
    <source>
        <dbReference type="PIRSR" id="PIRSR001430-1"/>
    </source>
</evidence>
<dbReference type="InterPro" id="IPR020094">
    <property type="entry name" value="TruA/RsuA/RluB/E/F_N"/>
</dbReference>
<comment type="similarity">
    <text evidence="1 4 7">Belongs to the tRNA pseudouridine synthase TruA family.</text>
</comment>
<dbReference type="Pfam" id="PF01416">
    <property type="entry name" value="PseudoU_synth_1"/>
    <property type="match status" value="2"/>
</dbReference>
<evidence type="ECO:0000256" key="7">
    <source>
        <dbReference type="RuleBase" id="RU003792"/>
    </source>
</evidence>
<feature type="active site" description="Nucleophile" evidence="4 5">
    <location>
        <position position="53"/>
    </location>
</feature>
<dbReference type="Proteomes" id="UP000054099">
    <property type="component" value="Unassembled WGS sequence"/>
</dbReference>
<reference evidence="9 10" key="1">
    <citation type="journal article" date="2014" name="Antonie Van Leeuwenhoek">
        <title>Fictibacillus enclensis sp. nov., isolated from marine sediment.</title>
        <authorList>
            <person name="Dastager S.G."/>
            <person name="Mawlankar R."/>
            <person name="Srinivasan K."/>
            <person name="Tang S.K."/>
            <person name="Lee J.C."/>
            <person name="Ramana V.V."/>
            <person name="Shouche Y.S."/>
        </authorList>
    </citation>
    <scope>NUCLEOTIDE SEQUENCE [LARGE SCALE GENOMIC DNA]</scope>
    <source>
        <strain evidence="9 10">NIO-1003</strain>
    </source>
</reference>
<feature type="domain" description="Pseudouridine synthase I TruA alpha/beta" evidence="8">
    <location>
        <begin position="6"/>
        <end position="104"/>
    </location>
</feature>
<dbReference type="EC" id="5.4.99.12" evidence="4"/>
<keyword evidence="10" id="KW-1185">Reference proteome</keyword>
<gene>
    <name evidence="4" type="primary">truA</name>
    <name evidence="9" type="ORF">AS030_21825</name>
</gene>
<evidence type="ECO:0000313" key="9">
    <source>
        <dbReference type="EMBL" id="KSU78468.1"/>
    </source>
</evidence>
<dbReference type="EMBL" id="LNQN01000009">
    <property type="protein sequence ID" value="KSU78468.1"/>
    <property type="molecule type" value="Genomic_DNA"/>
</dbReference>
<dbReference type="PIRSF" id="PIRSF001430">
    <property type="entry name" value="tRNA_psdUrid_synth"/>
    <property type="match status" value="1"/>
</dbReference>
<proteinExistence type="inferred from homology"/>
<dbReference type="InterPro" id="IPR020095">
    <property type="entry name" value="PsdUridine_synth_TruA_C"/>
</dbReference>
<evidence type="ECO:0000256" key="3">
    <source>
        <dbReference type="ARBA" id="ARBA00023235"/>
    </source>
</evidence>
<evidence type="ECO:0000256" key="1">
    <source>
        <dbReference type="ARBA" id="ARBA00009375"/>
    </source>
</evidence>
<sequence length="246" mass="27562">MQRWKATVSYDGTQFAGYQVQPGARTVQGEIEKSLSKMHKGTSVRISASGRTDAGVHAIGQVFHFDSPLAIVPERWQKAVNALLPADIRILEVEAVPLDFHARFSAVEKEYHYRLMTSGEPDVFRRNYASHFPYPLDHTAIQEAMGIFMGTHDFTSFSSARSEVEDKVRTITMFELVTAGDELIFKVRGNGFLYNMVRIMAGTLLDAGQGKIQPEEIRSMLAEKDRSAAGKTAPPHGLYLYRVTYK</sequence>
<dbReference type="AlphaFoldDB" id="A0A0V8IUK9"/>
<dbReference type="GO" id="GO:0160147">
    <property type="term" value="F:tRNA pseudouridine(38-40) synthase activity"/>
    <property type="evidence" value="ECO:0007669"/>
    <property type="project" value="UniProtKB-EC"/>
</dbReference>
<comment type="caution">
    <text evidence="9">The sequence shown here is derived from an EMBL/GenBank/DDBJ whole genome shotgun (WGS) entry which is preliminary data.</text>
</comment>
<dbReference type="HAMAP" id="MF_00171">
    <property type="entry name" value="TruA"/>
    <property type="match status" value="1"/>
</dbReference>
<dbReference type="OrthoDB" id="9811823at2"/>
<evidence type="ECO:0000256" key="2">
    <source>
        <dbReference type="ARBA" id="ARBA00022694"/>
    </source>
</evidence>
<dbReference type="PANTHER" id="PTHR11142:SF0">
    <property type="entry name" value="TRNA PSEUDOURIDINE SYNTHASE-LIKE 1"/>
    <property type="match status" value="1"/>
</dbReference>
<evidence type="ECO:0000256" key="4">
    <source>
        <dbReference type="HAMAP-Rule" id="MF_00171"/>
    </source>
</evidence>
<dbReference type="FunFam" id="3.30.70.580:FF:000001">
    <property type="entry name" value="tRNA pseudouridine synthase A"/>
    <property type="match status" value="1"/>
</dbReference>
<evidence type="ECO:0000256" key="6">
    <source>
        <dbReference type="PIRSR" id="PIRSR001430-2"/>
    </source>
</evidence>
<dbReference type="GO" id="GO:0003723">
    <property type="term" value="F:RNA binding"/>
    <property type="evidence" value="ECO:0007669"/>
    <property type="project" value="InterPro"/>
</dbReference>
<dbReference type="Gene3D" id="3.30.70.660">
    <property type="entry name" value="Pseudouridine synthase I, catalytic domain, C-terminal subdomain"/>
    <property type="match status" value="1"/>
</dbReference>
<dbReference type="InterPro" id="IPR020097">
    <property type="entry name" value="PsdUridine_synth_TruA_a/b_dom"/>
</dbReference>
<dbReference type="CDD" id="cd02570">
    <property type="entry name" value="PseudoU_synth_EcTruA"/>
    <property type="match status" value="1"/>
</dbReference>
<protein>
    <recommendedName>
        <fullName evidence="4">tRNA pseudouridine synthase A</fullName>
        <ecNumber evidence="4">5.4.99.12</ecNumber>
    </recommendedName>
    <alternativeName>
        <fullName evidence="4">tRNA pseudouridine(38-40) synthase</fullName>
    </alternativeName>
    <alternativeName>
        <fullName evidence="4">tRNA pseudouridylate synthase I</fullName>
    </alternativeName>
    <alternativeName>
        <fullName evidence="4">tRNA-uridine isomerase I</fullName>
    </alternativeName>
</protein>
<dbReference type="GO" id="GO:0031119">
    <property type="term" value="P:tRNA pseudouridine synthesis"/>
    <property type="evidence" value="ECO:0007669"/>
    <property type="project" value="UniProtKB-UniRule"/>
</dbReference>
<dbReference type="RefSeq" id="WP_061975729.1">
    <property type="nucleotide sequence ID" value="NZ_CP126109.1"/>
</dbReference>
<evidence type="ECO:0000259" key="8">
    <source>
        <dbReference type="Pfam" id="PF01416"/>
    </source>
</evidence>
<name>A0A0V8IUK9_9BACL</name>
<dbReference type="InterPro" id="IPR020103">
    <property type="entry name" value="PsdUridine_synth_cat_dom_sf"/>
</dbReference>
<accession>A0A0V8IUK9</accession>
<dbReference type="Gene3D" id="3.30.70.580">
    <property type="entry name" value="Pseudouridine synthase I, catalytic domain, N-terminal subdomain"/>
    <property type="match status" value="1"/>
</dbReference>
<feature type="binding site" evidence="4 6">
    <location>
        <position position="111"/>
    </location>
    <ligand>
        <name>substrate</name>
    </ligand>
</feature>
<dbReference type="PANTHER" id="PTHR11142">
    <property type="entry name" value="PSEUDOURIDYLATE SYNTHASE"/>
    <property type="match status" value="1"/>
</dbReference>
<dbReference type="SUPFAM" id="SSF55120">
    <property type="entry name" value="Pseudouridine synthase"/>
    <property type="match status" value="1"/>
</dbReference>
<comment type="caution">
    <text evidence="4">Lacks conserved residue(s) required for the propagation of feature annotation.</text>
</comment>
<feature type="domain" description="Pseudouridine synthase I TruA alpha/beta" evidence="8">
    <location>
        <begin position="147"/>
        <end position="245"/>
    </location>
</feature>
<dbReference type="NCBIfam" id="TIGR00071">
    <property type="entry name" value="hisT_truA"/>
    <property type="match status" value="1"/>
</dbReference>
<keyword evidence="3 4" id="KW-0413">Isomerase</keyword>
<evidence type="ECO:0000313" key="10">
    <source>
        <dbReference type="Proteomes" id="UP000054099"/>
    </source>
</evidence>
<dbReference type="InterPro" id="IPR001406">
    <property type="entry name" value="PsdUridine_synth_TruA"/>
</dbReference>
<comment type="function">
    <text evidence="4">Formation of pseudouridine at positions 38, 39 and 40 in the anticodon stem and loop of transfer RNAs.</text>
</comment>
<keyword evidence="2 4" id="KW-0819">tRNA processing</keyword>
<comment type="catalytic activity">
    <reaction evidence="4 7">
        <text>uridine(38/39/40) in tRNA = pseudouridine(38/39/40) in tRNA</text>
        <dbReference type="Rhea" id="RHEA:22376"/>
        <dbReference type="Rhea" id="RHEA-COMP:10085"/>
        <dbReference type="Rhea" id="RHEA-COMP:10087"/>
        <dbReference type="ChEBI" id="CHEBI:65314"/>
        <dbReference type="ChEBI" id="CHEBI:65315"/>
        <dbReference type="EC" id="5.4.99.12"/>
    </reaction>
</comment>